<dbReference type="InterPro" id="IPR036322">
    <property type="entry name" value="WD40_repeat_dom_sf"/>
</dbReference>
<keyword evidence="8" id="KW-0159">Chromosome partition</keyword>
<name>A0A0N8EA67_9CRUS</name>
<evidence type="ECO:0000256" key="12">
    <source>
        <dbReference type="ARBA" id="ARBA00023306"/>
    </source>
</evidence>
<evidence type="ECO:0000256" key="3">
    <source>
        <dbReference type="ARBA" id="ARBA00022454"/>
    </source>
</evidence>
<evidence type="ECO:0000256" key="10">
    <source>
        <dbReference type="ARBA" id="ARBA00023242"/>
    </source>
</evidence>
<evidence type="ECO:0000313" key="16">
    <source>
        <dbReference type="EMBL" id="JAN48005.1"/>
    </source>
</evidence>
<keyword evidence="10" id="KW-0539">Nucleus</keyword>
<dbReference type="SUPFAM" id="SSF50978">
    <property type="entry name" value="WD40 repeat-like"/>
    <property type="match status" value="1"/>
</dbReference>
<evidence type="ECO:0000256" key="1">
    <source>
        <dbReference type="ARBA" id="ARBA00004123"/>
    </source>
</evidence>
<evidence type="ECO:0000256" key="5">
    <source>
        <dbReference type="ARBA" id="ARBA00022618"/>
    </source>
</evidence>
<dbReference type="GO" id="GO:0007059">
    <property type="term" value="P:chromosome segregation"/>
    <property type="evidence" value="ECO:0007669"/>
    <property type="project" value="UniProtKB-KW"/>
</dbReference>
<keyword evidence="3" id="KW-0158">Chromosome</keyword>
<reference evidence="16" key="1">
    <citation type="submission" date="2015-10" db="EMBL/GenBank/DDBJ databases">
        <title>EvidentialGene: Evidence-directed Construction of Complete mRNA Transcriptomes without Genomes.</title>
        <authorList>
            <person name="Gilbert D.G."/>
        </authorList>
    </citation>
    <scope>NUCLEOTIDE SEQUENCE</scope>
</reference>
<keyword evidence="7" id="KW-0498">Mitosis</keyword>
<organism evidence="16">
    <name type="scientific">Daphnia magna</name>
    <dbReference type="NCBI Taxonomy" id="35525"/>
    <lineage>
        <taxon>Eukaryota</taxon>
        <taxon>Metazoa</taxon>
        <taxon>Ecdysozoa</taxon>
        <taxon>Arthropoda</taxon>
        <taxon>Crustacea</taxon>
        <taxon>Branchiopoda</taxon>
        <taxon>Diplostraca</taxon>
        <taxon>Cladocera</taxon>
        <taxon>Anomopoda</taxon>
        <taxon>Daphniidae</taxon>
        <taxon>Daphnia</taxon>
    </lineage>
</organism>
<dbReference type="GO" id="GO:0051301">
    <property type="term" value="P:cell division"/>
    <property type="evidence" value="ECO:0007669"/>
    <property type="project" value="UniProtKB-KW"/>
</dbReference>
<dbReference type="GO" id="GO:0005634">
    <property type="term" value="C:nucleus"/>
    <property type="evidence" value="ECO:0007669"/>
    <property type="project" value="UniProtKB-SubCell"/>
</dbReference>
<evidence type="ECO:0000256" key="15">
    <source>
        <dbReference type="ARBA" id="ARBA00040107"/>
    </source>
</evidence>
<evidence type="ECO:0000256" key="14">
    <source>
        <dbReference type="ARBA" id="ARBA00037960"/>
    </source>
</evidence>
<keyword evidence="13" id="KW-0137">Centromere</keyword>
<keyword evidence="12" id="KW-0131">Cell cycle</keyword>
<keyword evidence="5" id="KW-0132">Cell division</keyword>
<dbReference type="InterPro" id="IPR015943">
    <property type="entry name" value="WD40/YVTN_repeat-like_dom_sf"/>
</dbReference>
<dbReference type="Pfam" id="PF00400">
    <property type="entry name" value="WD40"/>
    <property type="match status" value="3"/>
</dbReference>
<proteinExistence type="inferred from homology"/>
<keyword evidence="4" id="KW-0853">WD repeat</keyword>
<dbReference type="FunFam" id="2.130.10.10:FF:000047">
    <property type="entry name" value="Mitotic checkpoint protein bub3, putative"/>
    <property type="match status" value="1"/>
</dbReference>
<evidence type="ECO:0000256" key="13">
    <source>
        <dbReference type="ARBA" id="ARBA00023328"/>
    </source>
</evidence>
<comment type="similarity">
    <text evidence="14">Belongs to the WD repeat BUB3 family.</text>
</comment>
<keyword evidence="6" id="KW-0677">Repeat</keyword>
<evidence type="ECO:0000256" key="6">
    <source>
        <dbReference type="ARBA" id="ARBA00022737"/>
    </source>
</evidence>
<comment type="subcellular location">
    <subcellularLocation>
        <location evidence="2">Chromosome</location>
        <location evidence="2">Centromere</location>
        <location evidence="2">Kinetochore</location>
    </subcellularLocation>
    <subcellularLocation>
        <location evidence="1">Nucleus</location>
    </subcellularLocation>
</comment>
<keyword evidence="9" id="KW-0995">Kinetochore</keyword>
<evidence type="ECO:0000256" key="8">
    <source>
        <dbReference type="ARBA" id="ARBA00022829"/>
    </source>
</evidence>
<dbReference type="SMART" id="SM00320">
    <property type="entry name" value="WD40"/>
    <property type="match status" value="6"/>
</dbReference>
<evidence type="ECO:0000256" key="7">
    <source>
        <dbReference type="ARBA" id="ARBA00022776"/>
    </source>
</evidence>
<dbReference type="EMBL" id="GDIQ01046732">
    <property type="protein sequence ID" value="JAN48005.1"/>
    <property type="molecule type" value="Transcribed_RNA"/>
</dbReference>
<dbReference type="OrthoDB" id="10262475at2759"/>
<evidence type="ECO:0000256" key="9">
    <source>
        <dbReference type="ARBA" id="ARBA00022838"/>
    </source>
</evidence>
<evidence type="ECO:0000256" key="2">
    <source>
        <dbReference type="ARBA" id="ARBA00004629"/>
    </source>
</evidence>
<dbReference type="GO" id="GO:0051321">
    <property type="term" value="P:meiotic cell cycle"/>
    <property type="evidence" value="ECO:0007669"/>
    <property type="project" value="UniProtKB-KW"/>
</dbReference>
<dbReference type="GO" id="GO:0000776">
    <property type="term" value="C:kinetochore"/>
    <property type="evidence" value="ECO:0007669"/>
    <property type="project" value="UniProtKB-KW"/>
</dbReference>
<dbReference type="InterPro" id="IPR001680">
    <property type="entry name" value="WD40_rpt"/>
</dbReference>
<accession>A0A0N8EA67</accession>
<sequence length="333" mass="37291">MAESSEIKLKSTPGDGISAVRFCPNSTPHLIVSSWDGSVRLYDCFANNQRLRYNHERAVLDACFQDSTHSLSGGLDGVLKMCDLTNNSESVLGTHQDAIRCVEYSSTVNQVFSGSWDASIKSWDPRAKSCIGTHIQGDSVYTMALNEEKLVVGTAGRRTLVWDLRNLSTPIQKRESSLKYQTRCIKCFPSRQGFVLSSIEGRVAVEYFDPSPEVQKKKYAFKCHRVKEGDIECCYSVNAISFHNGFNTFATGGSDGHVNIWDGFNKKRLCQYRRYPTSISSLSFSFDGSLLAIASSYMYEQGEPQTGIPEDAIYIRKVVFNNFIFITSCNRLN</sequence>
<evidence type="ECO:0000256" key="11">
    <source>
        <dbReference type="ARBA" id="ARBA00023254"/>
    </source>
</evidence>
<dbReference type="PROSITE" id="PS50294">
    <property type="entry name" value="WD_REPEATS_REGION"/>
    <property type="match status" value="1"/>
</dbReference>
<evidence type="ECO:0000256" key="4">
    <source>
        <dbReference type="ARBA" id="ARBA00022574"/>
    </source>
</evidence>
<dbReference type="PROSITE" id="PS50082">
    <property type="entry name" value="WD_REPEATS_2"/>
    <property type="match status" value="2"/>
</dbReference>
<keyword evidence="11" id="KW-0469">Meiosis</keyword>
<dbReference type="AlphaFoldDB" id="A0A0N8EA67"/>
<protein>
    <recommendedName>
        <fullName evidence="15">Mitotic checkpoint protein BUB3</fullName>
    </recommendedName>
</protein>
<dbReference type="Gene3D" id="2.130.10.10">
    <property type="entry name" value="YVTN repeat-like/Quinoprotein amine dehydrogenase"/>
    <property type="match status" value="1"/>
</dbReference>
<dbReference type="PANTHER" id="PTHR10971">
    <property type="entry name" value="MRNA EXPORT FACTOR AND BUB3"/>
    <property type="match status" value="1"/>
</dbReference>